<keyword evidence="12" id="KW-0479">Metal-binding</keyword>
<evidence type="ECO:0000256" key="9">
    <source>
        <dbReference type="ARBA" id="ARBA00023180"/>
    </source>
</evidence>
<dbReference type="InterPro" id="IPR005027">
    <property type="entry name" value="Glyco_trans_43"/>
</dbReference>
<keyword evidence="4 12" id="KW-0808">Transferase</keyword>
<dbReference type="InterPro" id="IPR029044">
    <property type="entry name" value="Nucleotide-diphossugar_trans"/>
</dbReference>
<comment type="caution">
    <text evidence="13">The sequence shown here is derived from an EMBL/GenBank/DDBJ whole genome shotgun (WGS) entry which is preliminary data.</text>
</comment>
<dbReference type="Proteomes" id="UP000728185">
    <property type="component" value="Unassembled WGS sequence"/>
</dbReference>
<feature type="active site" description="Proton donor/acceptor" evidence="11">
    <location>
        <position position="43"/>
    </location>
</feature>
<dbReference type="GO" id="GO:0050650">
    <property type="term" value="P:chondroitin sulfate proteoglycan biosynthetic process"/>
    <property type="evidence" value="ECO:0007669"/>
    <property type="project" value="TreeGrafter"/>
</dbReference>
<evidence type="ECO:0000256" key="12">
    <source>
        <dbReference type="RuleBase" id="RU363127"/>
    </source>
</evidence>
<evidence type="ECO:0000313" key="13">
    <source>
        <dbReference type="EMBL" id="KAA0194489.1"/>
    </source>
</evidence>
<keyword evidence="8" id="KW-0472">Membrane</keyword>
<dbReference type="GO" id="GO:0005975">
    <property type="term" value="P:carbohydrate metabolic process"/>
    <property type="evidence" value="ECO:0007669"/>
    <property type="project" value="TreeGrafter"/>
</dbReference>
<comment type="similarity">
    <text evidence="2 12">Belongs to the glycosyltransferase 43 family.</text>
</comment>
<comment type="cofactor">
    <cofactor evidence="12">
        <name>Mn(2+)</name>
        <dbReference type="ChEBI" id="CHEBI:29035"/>
    </cofactor>
</comment>
<reference evidence="13" key="1">
    <citation type="submission" date="2019-05" db="EMBL/GenBank/DDBJ databases">
        <title>Annotation for the trematode Fasciolopsis buski.</title>
        <authorList>
            <person name="Choi Y.-J."/>
        </authorList>
    </citation>
    <scope>NUCLEOTIDE SEQUENCE</scope>
    <source>
        <strain evidence="13">HT</strain>
        <tissue evidence="13">Whole worm</tissue>
    </source>
</reference>
<sequence length="100" mass="11515">MWTAYKPDRPFPVDMAGFAVNTDLILKYAHANFDYDRPRGMQESQFLMDLGLKHWSELEPKASGCQQILVWHTRTADPLLATWRRLESQGVLAPPIEDNV</sequence>
<keyword evidence="7" id="KW-1133">Transmembrane helix</keyword>
<comment type="catalytic activity">
    <reaction evidence="10 12">
        <text>3-O-(beta-D-galactosyl-(1-&gt;3)-beta-D-galactosyl-(1-&gt;4)-beta-D-xylosyl)-L-seryl-[protein] + UDP-alpha-D-glucuronate = 3-O-(beta-D-GlcA-(1-&gt;3)-beta-D-Gal-(1-&gt;3)-beta-D-Gal-(1-&gt;4)-beta-D-Xyl)-L-seryl-[protein] + UDP + H(+)</text>
        <dbReference type="Rhea" id="RHEA:24168"/>
        <dbReference type="Rhea" id="RHEA-COMP:12571"/>
        <dbReference type="Rhea" id="RHEA-COMP:12573"/>
        <dbReference type="ChEBI" id="CHEBI:15378"/>
        <dbReference type="ChEBI" id="CHEBI:58052"/>
        <dbReference type="ChEBI" id="CHEBI:58223"/>
        <dbReference type="ChEBI" id="CHEBI:132090"/>
        <dbReference type="ChEBI" id="CHEBI:132093"/>
        <dbReference type="EC" id="2.4.1.135"/>
    </reaction>
</comment>
<dbReference type="Pfam" id="PF03360">
    <property type="entry name" value="Glyco_transf_43"/>
    <property type="match status" value="1"/>
</dbReference>
<keyword evidence="12" id="KW-0333">Golgi apparatus</keyword>
<evidence type="ECO:0000256" key="3">
    <source>
        <dbReference type="ARBA" id="ARBA00012641"/>
    </source>
</evidence>
<comment type="subcellular location">
    <subcellularLocation>
        <location evidence="12">Golgi apparatus membrane</location>
        <topology evidence="12">Single-pass type II membrane protein</topology>
    </subcellularLocation>
    <subcellularLocation>
        <location evidence="1">Membrane</location>
        <topology evidence="1">Single-pass type II membrane protein</topology>
    </subcellularLocation>
</comment>
<evidence type="ECO:0000256" key="2">
    <source>
        <dbReference type="ARBA" id="ARBA00007706"/>
    </source>
</evidence>
<evidence type="ECO:0000256" key="1">
    <source>
        <dbReference type="ARBA" id="ARBA00004606"/>
    </source>
</evidence>
<evidence type="ECO:0000313" key="14">
    <source>
        <dbReference type="Proteomes" id="UP000728185"/>
    </source>
</evidence>
<dbReference type="EC" id="2.4.1.135" evidence="3 12"/>
<dbReference type="SUPFAM" id="SSF53448">
    <property type="entry name" value="Nucleotide-diphospho-sugar transferases"/>
    <property type="match status" value="1"/>
</dbReference>
<evidence type="ECO:0000256" key="6">
    <source>
        <dbReference type="ARBA" id="ARBA00022968"/>
    </source>
</evidence>
<evidence type="ECO:0000256" key="7">
    <source>
        <dbReference type="ARBA" id="ARBA00022989"/>
    </source>
</evidence>
<keyword evidence="12" id="KW-0464">Manganese</keyword>
<protein>
    <recommendedName>
        <fullName evidence="3 12">Galactosylgalactosylxylosylprotein 3-beta-glucuronosyltransferase</fullName>
        <ecNumber evidence="3 12">2.4.1.135</ecNumber>
    </recommendedName>
</protein>
<gene>
    <name evidence="13" type="ORF">FBUS_08226</name>
</gene>
<dbReference type="UniPathway" id="UPA00378"/>
<dbReference type="OrthoDB" id="675023at2759"/>
<dbReference type="AlphaFoldDB" id="A0A8E0RW50"/>
<organism evidence="13 14">
    <name type="scientific">Fasciolopsis buskii</name>
    <dbReference type="NCBI Taxonomy" id="27845"/>
    <lineage>
        <taxon>Eukaryota</taxon>
        <taxon>Metazoa</taxon>
        <taxon>Spiralia</taxon>
        <taxon>Lophotrochozoa</taxon>
        <taxon>Platyhelminthes</taxon>
        <taxon>Trematoda</taxon>
        <taxon>Digenea</taxon>
        <taxon>Plagiorchiida</taxon>
        <taxon>Echinostomata</taxon>
        <taxon>Echinostomatoidea</taxon>
        <taxon>Fasciolidae</taxon>
        <taxon>Fasciolopsis</taxon>
    </lineage>
</organism>
<dbReference type="PANTHER" id="PTHR10896">
    <property type="entry name" value="GALACTOSYLGALACTOSYLXYLOSYLPROTEIN 3-BETA-GLUCURONOSYLTRANSFERASE BETA-1,3-GLUCURONYLTRANSFERASE"/>
    <property type="match status" value="1"/>
</dbReference>
<evidence type="ECO:0000256" key="10">
    <source>
        <dbReference type="ARBA" id="ARBA00047979"/>
    </source>
</evidence>
<dbReference type="EMBL" id="LUCM01004356">
    <property type="protein sequence ID" value="KAA0194489.1"/>
    <property type="molecule type" value="Genomic_DNA"/>
</dbReference>
<proteinExistence type="inferred from homology"/>
<dbReference type="Gene3D" id="3.90.550.10">
    <property type="entry name" value="Spore Coat Polysaccharide Biosynthesis Protein SpsA, Chain A"/>
    <property type="match status" value="1"/>
</dbReference>
<evidence type="ECO:0000256" key="11">
    <source>
        <dbReference type="PIRSR" id="PIRSR605027-1"/>
    </source>
</evidence>
<keyword evidence="9" id="KW-0325">Glycoprotein</keyword>
<keyword evidence="14" id="KW-1185">Reference proteome</keyword>
<keyword evidence="6 12" id="KW-0735">Signal-anchor</keyword>
<dbReference type="PANTHER" id="PTHR10896:SF65">
    <property type="entry name" value="GALACTOSYLGALACTOSYLXYLOSYLPROTEIN 3-BETA-GLUCURONOSYLTRANSFERASE 3"/>
    <property type="match status" value="1"/>
</dbReference>
<keyword evidence="5" id="KW-0812">Transmembrane</keyword>
<comment type="pathway">
    <text evidence="12">Protein modification; protein glycosylation.</text>
</comment>
<evidence type="ECO:0000256" key="5">
    <source>
        <dbReference type="ARBA" id="ARBA00022692"/>
    </source>
</evidence>
<name>A0A8E0RW50_9TREM</name>
<dbReference type="GO" id="GO:0000139">
    <property type="term" value="C:Golgi membrane"/>
    <property type="evidence" value="ECO:0007669"/>
    <property type="project" value="UniProtKB-SubCell"/>
</dbReference>
<evidence type="ECO:0000256" key="4">
    <source>
        <dbReference type="ARBA" id="ARBA00022679"/>
    </source>
</evidence>
<dbReference type="GO" id="GO:0015018">
    <property type="term" value="F:galactosylgalactosylxylosylprotein 3-beta-glucuronosyltransferase activity"/>
    <property type="evidence" value="ECO:0007669"/>
    <property type="project" value="UniProtKB-UniRule"/>
</dbReference>
<evidence type="ECO:0000256" key="8">
    <source>
        <dbReference type="ARBA" id="ARBA00023136"/>
    </source>
</evidence>
<dbReference type="GO" id="GO:0046872">
    <property type="term" value="F:metal ion binding"/>
    <property type="evidence" value="ECO:0007669"/>
    <property type="project" value="UniProtKB-KW"/>
</dbReference>
<accession>A0A8E0RW50</accession>